<sequence length="403" mass="42972">MNLSLKQLTVYLALLSIGGGTGWLGNRYLQARNLTHNSPAVPVVRQLPVNTEPLVAENRVVERSSSNFIAEAAEKVGPAVVRIDAARQLSRNEPGSLNNPLFKRFFGDQLPQSDERVRRGTGSGFIVAADGRLITNAHVVDGANTVLVTLKDGRTFEGKVKGVDDLTDVAAIKIDVKDLPIAPMGSSERIVPGQWAIAIGNPLGLDNTVTVGIISATGRTSSQVGIPNKRVRFIQTDAAINPGNSGGPLLNDKGQVIGVNTAIRANAQGLGFAIPIETAVRIANQLFEKGKADHPFLGVQMVELTPKIKEEMSEQLEVKLLKDRGVLIVRVVEDSPAAKAGILKGDILQKVSGIAVTTPAQVQEEVHQKAVGEELALEINREGQVQNLKLKTTVFPESALSGD</sequence>
<evidence type="ECO:0000313" key="5">
    <source>
        <dbReference type="EMBL" id="KKD34839.1"/>
    </source>
</evidence>
<dbReference type="InterPro" id="IPR048172">
    <property type="entry name" value="HhoA_HhoB_HtrA-like"/>
</dbReference>
<dbReference type="PROSITE" id="PS50106">
    <property type="entry name" value="PDZ"/>
    <property type="match status" value="1"/>
</dbReference>
<dbReference type="EMBL" id="LATL02000134">
    <property type="protein sequence ID" value="KKD34839.1"/>
    <property type="molecule type" value="Genomic_DNA"/>
</dbReference>
<dbReference type="Pfam" id="PF13365">
    <property type="entry name" value="Trypsin_2"/>
    <property type="match status" value="1"/>
</dbReference>
<dbReference type="Pfam" id="PF13180">
    <property type="entry name" value="PDZ_2"/>
    <property type="match status" value="1"/>
</dbReference>
<name>A0A0F5Y7J1_9CYAN</name>
<dbReference type="InterPro" id="IPR001478">
    <property type="entry name" value="PDZ"/>
</dbReference>
<organism evidence="5 6">
    <name type="scientific">Limnoraphis robusta CS-951</name>
    <dbReference type="NCBI Taxonomy" id="1637645"/>
    <lineage>
        <taxon>Bacteria</taxon>
        <taxon>Bacillati</taxon>
        <taxon>Cyanobacteriota</taxon>
        <taxon>Cyanophyceae</taxon>
        <taxon>Oscillatoriophycideae</taxon>
        <taxon>Oscillatoriales</taxon>
        <taxon>Sirenicapillariaceae</taxon>
        <taxon>Limnoraphis</taxon>
    </lineage>
</organism>
<evidence type="ECO:0000256" key="3">
    <source>
        <dbReference type="ARBA" id="ARBA00022801"/>
    </source>
</evidence>
<dbReference type="SUPFAM" id="SSF50156">
    <property type="entry name" value="PDZ domain-like"/>
    <property type="match status" value="1"/>
</dbReference>
<dbReference type="InterPro" id="IPR001940">
    <property type="entry name" value="Peptidase_S1C"/>
</dbReference>
<gene>
    <name evidence="5" type="ORF">WN50_28580</name>
</gene>
<comment type="caution">
    <text evidence="5">The sequence shown here is derived from an EMBL/GenBank/DDBJ whole genome shotgun (WGS) entry which is preliminary data.</text>
</comment>
<evidence type="ECO:0000259" key="4">
    <source>
        <dbReference type="PROSITE" id="PS50106"/>
    </source>
</evidence>
<dbReference type="SUPFAM" id="SSF50494">
    <property type="entry name" value="Trypsin-like serine proteases"/>
    <property type="match status" value="1"/>
</dbReference>
<dbReference type="Gene3D" id="2.30.42.10">
    <property type="match status" value="1"/>
</dbReference>
<dbReference type="PATRIC" id="fig|1637645.4.peg.2723"/>
<dbReference type="PANTHER" id="PTHR22939:SF129">
    <property type="entry name" value="SERINE PROTEASE HTRA2, MITOCHONDRIAL"/>
    <property type="match status" value="1"/>
</dbReference>
<dbReference type="SMART" id="SM00228">
    <property type="entry name" value="PDZ"/>
    <property type="match status" value="1"/>
</dbReference>
<dbReference type="Proteomes" id="UP000033607">
    <property type="component" value="Unassembled WGS sequence"/>
</dbReference>
<dbReference type="NCBIfam" id="NF041521">
    <property type="entry name" value="HhoA_HhoB_HtrA"/>
    <property type="match status" value="1"/>
</dbReference>
<dbReference type="AlphaFoldDB" id="A0A0F5Y7J1"/>
<dbReference type="InterPro" id="IPR009003">
    <property type="entry name" value="Peptidase_S1_PA"/>
</dbReference>
<proteinExistence type="inferred from homology"/>
<evidence type="ECO:0000313" key="6">
    <source>
        <dbReference type="Proteomes" id="UP000033607"/>
    </source>
</evidence>
<dbReference type="OrthoDB" id="495674at2"/>
<keyword evidence="3" id="KW-0378">Hydrolase</keyword>
<evidence type="ECO:0000256" key="2">
    <source>
        <dbReference type="ARBA" id="ARBA00022670"/>
    </source>
</evidence>
<dbReference type="RefSeq" id="WP_046282013.1">
    <property type="nucleotide sequence ID" value="NZ_LATL02000134.1"/>
</dbReference>
<dbReference type="InterPro" id="IPR036034">
    <property type="entry name" value="PDZ_sf"/>
</dbReference>
<dbReference type="PRINTS" id="PR00834">
    <property type="entry name" value="PROTEASES2C"/>
</dbReference>
<feature type="domain" description="PDZ" evidence="4">
    <location>
        <begin position="301"/>
        <end position="383"/>
    </location>
</feature>
<protein>
    <submittedName>
        <fullName evidence="5">Serine protease</fullName>
    </submittedName>
</protein>
<reference evidence="5 6" key="1">
    <citation type="submission" date="2015-06" db="EMBL/GenBank/DDBJ databases">
        <title>Draft genome assembly of filamentous brackish cyanobacterium Limnoraphis robusta strain CS-951.</title>
        <authorList>
            <person name="Willis A."/>
            <person name="Parks M."/>
            <person name="Burford M.A."/>
        </authorList>
    </citation>
    <scope>NUCLEOTIDE SEQUENCE [LARGE SCALE GENOMIC DNA]</scope>
    <source>
        <strain evidence="5 6">CS-951</strain>
    </source>
</reference>
<accession>A0A0F5Y7J1</accession>
<comment type="similarity">
    <text evidence="1">Belongs to the peptidase S1C family.</text>
</comment>
<dbReference type="GO" id="GO:0006508">
    <property type="term" value="P:proteolysis"/>
    <property type="evidence" value="ECO:0007669"/>
    <property type="project" value="UniProtKB-KW"/>
</dbReference>
<evidence type="ECO:0000256" key="1">
    <source>
        <dbReference type="ARBA" id="ARBA00010541"/>
    </source>
</evidence>
<dbReference type="GO" id="GO:0004252">
    <property type="term" value="F:serine-type endopeptidase activity"/>
    <property type="evidence" value="ECO:0007669"/>
    <property type="project" value="InterPro"/>
</dbReference>
<dbReference type="PANTHER" id="PTHR22939">
    <property type="entry name" value="SERINE PROTEASE FAMILY S1C HTRA-RELATED"/>
    <property type="match status" value="1"/>
</dbReference>
<dbReference type="Gene3D" id="2.40.10.120">
    <property type="match status" value="1"/>
</dbReference>
<keyword evidence="2 5" id="KW-0645">Protease</keyword>